<evidence type="ECO:0000313" key="3">
    <source>
        <dbReference type="Proteomes" id="UP000005632"/>
    </source>
</evidence>
<feature type="transmembrane region" description="Helical" evidence="1">
    <location>
        <begin position="139"/>
        <end position="161"/>
    </location>
</feature>
<feature type="transmembrane region" description="Helical" evidence="1">
    <location>
        <begin position="100"/>
        <end position="119"/>
    </location>
</feature>
<dbReference type="EMBL" id="CP003155">
    <property type="protein sequence ID" value="AEV29388.1"/>
    <property type="molecule type" value="Genomic_DNA"/>
</dbReference>
<dbReference type="HOGENOM" id="CLU_634462_0_0_12"/>
<feature type="transmembrane region" description="Helical" evidence="1">
    <location>
        <begin position="6"/>
        <end position="25"/>
    </location>
</feature>
<feature type="transmembrane region" description="Helical" evidence="1">
    <location>
        <begin position="173"/>
        <end position="190"/>
    </location>
</feature>
<evidence type="ECO:0000256" key="1">
    <source>
        <dbReference type="SAM" id="Phobius"/>
    </source>
</evidence>
<feature type="transmembrane region" description="Helical" evidence="1">
    <location>
        <begin position="394"/>
        <end position="416"/>
    </location>
</feature>
<name>G8QW90_SPHPG</name>
<evidence type="ECO:0008006" key="4">
    <source>
        <dbReference type="Google" id="ProtNLM"/>
    </source>
</evidence>
<protein>
    <recommendedName>
        <fullName evidence="4">Oligosaccharide repeat unit polymerase</fullName>
    </recommendedName>
</protein>
<feature type="transmembrane region" description="Helical" evidence="1">
    <location>
        <begin position="32"/>
        <end position="52"/>
    </location>
</feature>
<dbReference type="AlphaFoldDB" id="G8QW90"/>
<dbReference type="KEGG" id="sgp:SpiGrapes_1581"/>
<proteinExistence type="predicted"/>
<dbReference type="STRING" id="158190.SpiGrapes_1581"/>
<reference evidence="2 3" key="1">
    <citation type="submission" date="2011-11" db="EMBL/GenBank/DDBJ databases">
        <title>Complete sequence of Spirochaeta sp. grapes.</title>
        <authorList>
            <consortium name="US DOE Joint Genome Institute"/>
            <person name="Lucas S."/>
            <person name="Han J."/>
            <person name="Lapidus A."/>
            <person name="Cheng J.-F."/>
            <person name="Goodwin L."/>
            <person name="Pitluck S."/>
            <person name="Peters L."/>
            <person name="Ovchinnikova G."/>
            <person name="Munk A.C."/>
            <person name="Detter J.C."/>
            <person name="Han C."/>
            <person name="Tapia R."/>
            <person name="Land M."/>
            <person name="Hauser L."/>
            <person name="Kyrpides N."/>
            <person name="Ivanova N."/>
            <person name="Pagani I."/>
            <person name="Ritalahtilisa K."/>
            <person name="Loeffler F."/>
            <person name="Woyke T."/>
        </authorList>
    </citation>
    <scope>NUCLEOTIDE SEQUENCE [LARGE SCALE GENOMIC DNA]</scope>
    <source>
        <strain evidence="3">ATCC BAA-1885 / DSM 22778 / Grapes</strain>
    </source>
</reference>
<keyword evidence="1" id="KW-1133">Transmembrane helix</keyword>
<feature type="transmembrane region" description="Helical" evidence="1">
    <location>
        <begin position="337"/>
        <end position="358"/>
    </location>
</feature>
<feature type="transmembrane region" description="Helical" evidence="1">
    <location>
        <begin position="220"/>
        <end position="238"/>
    </location>
</feature>
<feature type="transmembrane region" description="Helical" evidence="1">
    <location>
        <begin position="58"/>
        <end position="79"/>
    </location>
</feature>
<accession>G8QW90</accession>
<sequence length="432" mass="50020">MLIVIACLVTILLFCVLVIANNKMFGNPITDYFNLFLVCIVGYMVVFFPLHIAYFSLAVRNLLTIYFSVWVLLISSFIGRNLKPRKQKLEVINISLLEKIIWPYLILGILANVIYLWPYGSYQRYLDYSLDLRVGNFLIYNRFSFLQPFGDIFYVSSLFFLGLEFHKHSKKNLFGLLLSVYLEILILIANRGRMSFISFLAVMLISTVNIVFARKKIFKVILVFVIFLTFISLTEEISNAMGRGAPTDPVAIIVEGTYFITNNIINVFRLPKELFRRGLDVFFPFVFLLPSRIWEGKLGMKTVSEQNTFFLEGAYKGQSGVTGELPVDLISFCYYEFGILGFMIVGIIAGMIIGYFIRKIRHLPTKAFQAIFKMYFFIQFILRSFLVADPANLITRFFGIIVFFVVYKGFKVLYLLKQRSHSRTKYYRGAPF</sequence>
<organism evidence="2 3">
    <name type="scientific">Sphaerochaeta pleomorpha (strain ATCC BAA-1885 / DSM 22778 / Grapes)</name>
    <dbReference type="NCBI Taxonomy" id="158190"/>
    <lineage>
        <taxon>Bacteria</taxon>
        <taxon>Pseudomonadati</taxon>
        <taxon>Spirochaetota</taxon>
        <taxon>Spirochaetia</taxon>
        <taxon>Spirochaetales</taxon>
        <taxon>Sphaerochaetaceae</taxon>
        <taxon>Sphaerochaeta</taxon>
    </lineage>
</organism>
<feature type="transmembrane region" description="Helical" evidence="1">
    <location>
        <begin position="370"/>
        <end position="388"/>
    </location>
</feature>
<keyword evidence="1" id="KW-0472">Membrane</keyword>
<evidence type="ECO:0000313" key="2">
    <source>
        <dbReference type="EMBL" id="AEV29388.1"/>
    </source>
</evidence>
<keyword evidence="1" id="KW-0812">Transmembrane</keyword>
<feature type="transmembrane region" description="Helical" evidence="1">
    <location>
        <begin position="196"/>
        <end position="213"/>
    </location>
</feature>
<keyword evidence="3" id="KW-1185">Reference proteome</keyword>
<gene>
    <name evidence="2" type="ordered locus">SpiGrapes_1581</name>
</gene>
<dbReference type="Proteomes" id="UP000005632">
    <property type="component" value="Chromosome"/>
</dbReference>